<keyword evidence="2" id="KW-1185">Reference proteome</keyword>
<dbReference type="AlphaFoldDB" id="A0A9X7W290"/>
<dbReference type="KEGG" id="afx:JZ786_11065"/>
<sequence length="106" mass="12251">MTMVRVIDGKRYDTDKATEVATWTNGFDKTAFKYQEKTLYRTSRGNWFVSYDSGPIFDSIFHAAKNLHFEHSNIEPMDADTARKLLEKWNSVGQLEEYFPGSTVEA</sequence>
<evidence type="ECO:0000313" key="1">
    <source>
        <dbReference type="EMBL" id="QSO49406.1"/>
    </source>
</evidence>
<gene>
    <name evidence="1" type="ORF">JZ786_11065</name>
</gene>
<name>A0A9X7W290_9BACL</name>
<organism evidence="1 2">
    <name type="scientific">Alicyclobacillus mengziensis</name>
    <dbReference type="NCBI Taxonomy" id="2931921"/>
    <lineage>
        <taxon>Bacteria</taxon>
        <taxon>Bacillati</taxon>
        <taxon>Bacillota</taxon>
        <taxon>Bacilli</taxon>
        <taxon>Bacillales</taxon>
        <taxon>Alicyclobacillaceae</taxon>
        <taxon>Alicyclobacillus</taxon>
    </lineage>
</organism>
<dbReference type="RefSeq" id="WP_206658717.1">
    <property type="nucleotide sequence ID" value="NZ_CP071182.1"/>
</dbReference>
<proteinExistence type="predicted"/>
<evidence type="ECO:0000313" key="2">
    <source>
        <dbReference type="Proteomes" id="UP000663505"/>
    </source>
</evidence>
<dbReference type="EMBL" id="CP071182">
    <property type="protein sequence ID" value="QSO49406.1"/>
    <property type="molecule type" value="Genomic_DNA"/>
</dbReference>
<protein>
    <submittedName>
        <fullName evidence="1">Uncharacterized protein</fullName>
    </submittedName>
</protein>
<dbReference type="Proteomes" id="UP000663505">
    <property type="component" value="Chromosome"/>
</dbReference>
<reference evidence="1 2" key="1">
    <citation type="submission" date="2021-02" db="EMBL/GenBank/DDBJ databases">
        <title>Alicyclobacillus curvatus sp. nov. and Alicyclobacillus mengziensis sp. nov., two acidophilic bacteria isolated from acid mine drainage.</title>
        <authorList>
            <person name="Huang Y."/>
        </authorList>
    </citation>
    <scope>NUCLEOTIDE SEQUENCE [LARGE SCALE GENOMIC DNA]</scope>
    <source>
        <strain evidence="1 2">S30H14</strain>
    </source>
</reference>
<accession>A0A9X7W290</accession>